<dbReference type="EMBL" id="AJIL01006575">
    <property type="protein sequence ID" value="KNE87141.1"/>
    <property type="molecule type" value="Genomic_DNA"/>
</dbReference>
<feature type="compositionally biased region" description="Low complexity" evidence="1">
    <location>
        <begin position="82"/>
        <end position="91"/>
    </location>
</feature>
<feature type="non-terminal residue" evidence="2">
    <location>
        <position position="104"/>
    </location>
</feature>
<keyword evidence="3" id="KW-1185">Reference proteome</keyword>
<feature type="region of interest" description="Disordered" evidence="1">
    <location>
        <begin position="45"/>
        <end position="104"/>
    </location>
</feature>
<dbReference type="AlphaFoldDB" id="A0A0L0UJF4"/>
<reference evidence="3" key="1">
    <citation type="submission" date="2014-03" db="EMBL/GenBank/DDBJ databases">
        <title>The Genome Sequence of Puccinia striiformis f. sp. tritici PST-78.</title>
        <authorList>
            <consortium name="The Broad Institute Genome Sequencing Platform"/>
            <person name="Cuomo C."/>
            <person name="Hulbert S."/>
            <person name="Chen X."/>
            <person name="Walker B."/>
            <person name="Young S.K."/>
            <person name="Zeng Q."/>
            <person name="Gargeya S."/>
            <person name="Fitzgerald M."/>
            <person name="Haas B."/>
            <person name="Abouelleil A."/>
            <person name="Alvarado L."/>
            <person name="Arachchi H.M."/>
            <person name="Berlin A.M."/>
            <person name="Chapman S.B."/>
            <person name="Goldberg J."/>
            <person name="Griggs A."/>
            <person name="Gujja S."/>
            <person name="Hansen M."/>
            <person name="Howarth C."/>
            <person name="Imamovic A."/>
            <person name="Larimer J."/>
            <person name="McCowan C."/>
            <person name="Montmayeur A."/>
            <person name="Murphy C."/>
            <person name="Neiman D."/>
            <person name="Pearson M."/>
            <person name="Priest M."/>
            <person name="Roberts A."/>
            <person name="Saif S."/>
            <person name="Shea T."/>
            <person name="Sisk P."/>
            <person name="Sykes S."/>
            <person name="Wortman J."/>
            <person name="Nusbaum C."/>
            <person name="Birren B."/>
        </authorList>
    </citation>
    <scope>NUCLEOTIDE SEQUENCE [LARGE SCALE GENOMIC DNA]</scope>
    <source>
        <strain evidence="3">race PST-78</strain>
    </source>
</reference>
<evidence type="ECO:0000313" key="3">
    <source>
        <dbReference type="Proteomes" id="UP000054564"/>
    </source>
</evidence>
<evidence type="ECO:0000256" key="1">
    <source>
        <dbReference type="SAM" id="MobiDB-lite"/>
    </source>
</evidence>
<feature type="compositionally biased region" description="Polar residues" evidence="1">
    <location>
        <begin position="45"/>
        <end position="61"/>
    </location>
</feature>
<evidence type="ECO:0000313" key="2">
    <source>
        <dbReference type="EMBL" id="KNE87141.1"/>
    </source>
</evidence>
<proteinExistence type="predicted"/>
<organism evidence="2 3">
    <name type="scientific">Puccinia striiformis f. sp. tritici PST-78</name>
    <dbReference type="NCBI Taxonomy" id="1165861"/>
    <lineage>
        <taxon>Eukaryota</taxon>
        <taxon>Fungi</taxon>
        <taxon>Dikarya</taxon>
        <taxon>Basidiomycota</taxon>
        <taxon>Pucciniomycotina</taxon>
        <taxon>Pucciniomycetes</taxon>
        <taxon>Pucciniales</taxon>
        <taxon>Pucciniaceae</taxon>
        <taxon>Puccinia</taxon>
    </lineage>
</organism>
<gene>
    <name evidence="2" type="ORF">PSTG_19480</name>
</gene>
<comment type="caution">
    <text evidence="2">The sequence shown here is derived from an EMBL/GenBank/DDBJ whole genome shotgun (WGS) entry which is preliminary data.</text>
</comment>
<protein>
    <submittedName>
        <fullName evidence="2">Uncharacterized protein</fullName>
    </submittedName>
</protein>
<accession>A0A0L0UJF4</accession>
<sequence length="104" mass="11355">MPLQSLRDLLDRLVSDWTLKERKPALRERCQKLINMEKAEITVLQSEDNNSIRTSGSSSTRVPDPDAPFPGDVDSHVSAVGTETTRTESTTGHMSAVADSSGIN</sequence>
<dbReference type="Proteomes" id="UP000054564">
    <property type="component" value="Unassembled WGS sequence"/>
</dbReference>
<name>A0A0L0UJF4_9BASI</name>
<dbReference type="STRING" id="1165861.A0A0L0UJF4"/>